<dbReference type="Proteomes" id="UP000790377">
    <property type="component" value="Unassembled WGS sequence"/>
</dbReference>
<name>A0ACB8A522_9AGAM</name>
<gene>
    <name evidence="1" type="ORF">BJ138DRAFT_972966</name>
</gene>
<sequence length="81" mass="9226">YDILAIQEPYINPINLTTSNSKWDVVYPSTHYSKPADTHSVILVSKALSKNKWRAITVDSADITALELDSEGRKIRIYNLY</sequence>
<feature type="non-terminal residue" evidence="1">
    <location>
        <position position="1"/>
    </location>
</feature>
<keyword evidence="2" id="KW-1185">Reference proteome</keyword>
<feature type="non-terminal residue" evidence="1">
    <location>
        <position position="81"/>
    </location>
</feature>
<evidence type="ECO:0000313" key="2">
    <source>
        <dbReference type="Proteomes" id="UP000790377"/>
    </source>
</evidence>
<accession>A0ACB8A522</accession>
<proteinExistence type="predicted"/>
<organism evidence="1 2">
    <name type="scientific">Hygrophoropsis aurantiaca</name>
    <dbReference type="NCBI Taxonomy" id="72124"/>
    <lineage>
        <taxon>Eukaryota</taxon>
        <taxon>Fungi</taxon>
        <taxon>Dikarya</taxon>
        <taxon>Basidiomycota</taxon>
        <taxon>Agaricomycotina</taxon>
        <taxon>Agaricomycetes</taxon>
        <taxon>Agaricomycetidae</taxon>
        <taxon>Boletales</taxon>
        <taxon>Coniophorineae</taxon>
        <taxon>Hygrophoropsidaceae</taxon>
        <taxon>Hygrophoropsis</taxon>
    </lineage>
</organism>
<reference evidence="1" key="1">
    <citation type="journal article" date="2021" name="New Phytol.">
        <title>Evolutionary innovations through gain and loss of genes in the ectomycorrhizal Boletales.</title>
        <authorList>
            <person name="Wu G."/>
            <person name="Miyauchi S."/>
            <person name="Morin E."/>
            <person name="Kuo A."/>
            <person name="Drula E."/>
            <person name="Varga T."/>
            <person name="Kohler A."/>
            <person name="Feng B."/>
            <person name="Cao Y."/>
            <person name="Lipzen A."/>
            <person name="Daum C."/>
            <person name="Hundley H."/>
            <person name="Pangilinan J."/>
            <person name="Johnson J."/>
            <person name="Barry K."/>
            <person name="LaButti K."/>
            <person name="Ng V."/>
            <person name="Ahrendt S."/>
            <person name="Min B."/>
            <person name="Choi I.G."/>
            <person name="Park H."/>
            <person name="Plett J.M."/>
            <person name="Magnuson J."/>
            <person name="Spatafora J.W."/>
            <person name="Nagy L.G."/>
            <person name="Henrissat B."/>
            <person name="Grigoriev I.V."/>
            <person name="Yang Z.L."/>
            <person name="Xu J."/>
            <person name="Martin F.M."/>
        </authorList>
    </citation>
    <scope>NUCLEOTIDE SEQUENCE</scope>
    <source>
        <strain evidence="1">ATCC 28755</strain>
    </source>
</reference>
<protein>
    <submittedName>
        <fullName evidence="1">Uncharacterized protein</fullName>
    </submittedName>
</protein>
<dbReference type="EMBL" id="MU267874">
    <property type="protein sequence ID" value="KAH7907753.1"/>
    <property type="molecule type" value="Genomic_DNA"/>
</dbReference>
<comment type="caution">
    <text evidence="1">The sequence shown here is derived from an EMBL/GenBank/DDBJ whole genome shotgun (WGS) entry which is preliminary data.</text>
</comment>
<evidence type="ECO:0000313" key="1">
    <source>
        <dbReference type="EMBL" id="KAH7907753.1"/>
    </source>
</evidence>